<reference evidence="2" key="1">
    <citation type="journal article" date="2019" name="Int. J. Syst. Evol. Microbiol.">
        <title>The Global Catalogue of Microorganisms (GCM) 10K type strain sequencing project: providing services to taxonomists for standard genome sequencing and annotation.</title>
        <authorList>
            <consortium name="The Broad Institute Genomics Platform"/>
            <consortium name="The Broad Institute Genome Sequencing Center for Infectious Disease"/>
            <person name="Wu L."/>
            <person name="Ma J."/>
        </authorList>
    </citation>
    <scope>NUCLEOTIDE SEQUENCE [LARGE SCALE GENOMIC DNA]</scope>
    <source>
        <strain evidence="2">JCM 16703</strain>
    </source>
</reference>
<gene>
    <name evidence="1" type="ORF">GCM10022215_21150</name>
</gene>
<comment type="caution">
    <text evidence="1">The sequence shown here is derived from an EMBL/GenBank/DDBJ whole genome shotgun (WGS) entry which is preliminary data.</text>
</comment>
<keyword evidence="2" id="KW-1185">Reference proteome</keyword>
<accession>A0ABP7XJ64</accession>
<sequence length="133" mass="14505">MTSIDIALVDERDSGWERHDPLFRVYLHDAAPGATGGATATYDVRGADVLQVIDWAESQVRTTDATTYAVALVRDEWSPGQSDMRRGLVWLVGIDGNTGTALDEREADALARMIARRADPVAVPAADRMPPLR</sequence>
<name>A0ABP7XJ64_9ACTN</name>
<organism evidence="1 2">
    <name type="scientific">Nocardioides fonticola</name>
    <dbReference type="NCBI Taxonomy" id="450363"/>
    <lineage>
        <taxon>Bacteria</taxon>
        <taxon>Bacillati</taxon>
        <taxon>Actinomycetota</taxon>
        <taxon>Actinomycetes</taxon>
        <taxon>Propionibacteriales</taxon>
        <taxon>Nocardioidaceae</taxon>
        <taxon>Nocardioides</taxon>
    </lineage>
</organism>
<dbReference type="EMBL" id="BAAAZH010000013">
    <property type="protein sequence ID" value="GAA4118984.1"/>
    <property type="molecule type" value="Genomic_DNA"/>
</dbReference>
<evidence type="ECO:0000313" key="1">
    <source>
        <dbReference type="EMBL" id="GAA4118984.1"/>
    </source>
</evidence>
<protein>
    <submittedName>
        <fullName evidence="1">Uncharacterized protein</fullName>
    </submittedName>
</protein>
<evidence type="ECO:0000313" key="2">
    <source>
        <dbReference type="Proteomes" id="UP001501495"/>
    </source>
</evidence>
<dbReference type="Proteomes" id="UP001501495">
    <property type="component" value="Unassembled WGS sequence"/>
</dbReference>
<dbReference type="RefSeq" id="WP_344733330.1">
    <property type="nucleotide sequence ID" value="NZ_BAAAZH010000013.1"/>
</dbReference>
<proteinExistence type="predicted"/>